<feature type="non-terminal residue" evidence="2">
    <location>
        <position position="267"/>
    </location>
</feature>
<evidence type="ECO:0000313" key="2">
    <source>
        <dbReference type="EMBL" id="GAI90090.1"/>
    </source>
</evidence>
<dbReference type="InterPro" id="IPR029044">
    <property type="entry name" value="Nucleotide-diphossugar_trans"/>
</dbReference>
<feature type="domain" description="Glycosyltransferase 2-like" evidence="1">
    <location>
        <begin position="6"/>
        <end position="170"/>
    </location>
</feature>
<dbReference type="PANTHER" id="PTHR43179">
    <property type="entry name" value="RHAMNOSYLTRANSFERASE WBBL"/>
    <property type="match status" value="1"/>
</dbReference>
<protein>
    <recommendedName>
        <fullName evidence="1">Glycosyltransferase 2-like domain-containing protein</fullName>
    </recommendedName>
</protein>
<evidence type="ECO:0000259" key="1">
    <source>
        <dbReference type="Pfam" id="PF00535"/>
    </source>
</evidence>
<dbReference type="SUPFAM" id="SSF53448">
    <property type="entry name" value="Nucleotide-diphospho-sugar transferases"/>
    <property type="match status" value="1"/>
</dbReference>
<dbReference type="Pfam" id="PF00535">
    <property type="entry name" value="Glycos_transf_2"/>
    <property type="match status" value="1"/>
</dbReference>
<gene>
    <name evidence="2" type="ORF">S12H4_30458</name>
</gene>
<dbReference type="AlphaFoldDB" id="X1TRA9"/>
<dbReference type="PANTHER" id="PTHR43179:SF7">
    <property type="entry name" value="RHAMNOSYLTRANSFERASE WBBL"/>
    <property type="match status" value="1"/>
</dbReference>
<name>X1TRA9_9ZZZZ</name>
<dbReference type="Gene3D" id="3.90.550.10">
    <property type="entry name" value="Spore Coat Polysaccharide Biosynthesis Protein SpsA, Chain A"/>
    <property type="match status" value="1"/>
</dbReference>
<comment type="caution">
    <text evidence="2">The sequence shown here is derived from an EMBL/GenBank/DDBJ whole genome shotgun (WGS) entry which is preliminary data.</text>
</comment>
<dbReference type="CDD" id="cd04186">
    <property type="entry name" value="GT_2_like_c"/>
    <property type="match status" value="1"/>
</dbReference>
<dbReference type="EMBL" id="BARW01017667">
    <property type="protein sequence ID" value="GAI90090.1"/>
    <property type="molecule type" value="Genomic_DNA"/>
</dbReference>
<accession>X1TRA9</accession>
<organism evidence="2">
    <name type="scientific">marine sediment metagenome</name>
    <dbReference type="NCBI Taxonomy" id="412755"/>
    <lineage>
        <taxon>unclassified sequences</taxon>
        <taxon>metagenomes</taxon>
        <taxon>ecological metagenomes</taxon>
    </lineage>
</organism>
<proteinExistence type="predicted"/>
<sequence length="267" mass="30798">MSKCDIIIPVWNQLKATKRCLDSLLQNTTFDFNLIIVDNGSGKKTEDFLKDFERNNPKYGIILIRNEKNKGFVKAVNQGIRESRADYICILNNDTIVTEGWLSEMIKILQINPGIGIVNPSSNNLGQKPARGQKIEDYVSALKSGSGKYAELMNGLGFCMLIKKSLIEEIGLFDEIYGMGNFEDTDFSMRAKRKGYLCVRALGAYVYHKENTSFNVFRQYHCEFEKNKKIFESRWGKQKRILFVLSKGMPDRLYEQRINNELNKNNW</sequence>
<dbReference type="InterPro" id="IPR001173">
    <property type="entry name" value="Glyco_trans_2-like"/>
</dbReference>
<reference evidence="2" key="1">
    <citation type="journal article" date="2014" name="Front. Microbiol.">
        <title>High frequency of phylogenetically diverse reductive dehalogenase-homologous genes in deep subseafloor sedimentary metagenomes.</title>
        <authorList>
            <person name="Kawai M."/>
            <person name="Futagami T."/>
            <person name="Toyoda A."/>
            <person name="Takaki Y."/>
            <person name="Nishi S."/>
            <person name="Hori S."/>
            <person name="Arai W."/>
            <person name="Tsubouchi T."/>
            <person name="Morono Y."/>
            <person name="Uchiyama I."/>
            <person name="Ito T."/>
            <person name="Fujiyama A."/>
            <person name="Inagaki F."/>
            <person name="Takami H."/>
        </authorList>
    </citation>
    <scope>NUCLEOTIDE SEQUENCE</scope>
    <source>
        <strain evidence="2">Expedition CK06-06</strain>
    </source>
</reference>